<protein>
    <submittedName>
        <fullName evidence="2">Uncharacterized protein</fullName>
    </submittedName>
</protein>
<feature type="transmembrane region" description="Helical" evidence="1">
    <location>
        <begin position="336"/>
        <end position="356"/>
    </location>
</feature>
<accession>A0A833JBW0</accession>
<dbReference type="AlphaFoldDB" id="A0A833JBW0"/>
<dbReference type="EMBL" id="WFLN01000007">
    <property type="protein sequence ID" value="KAB8029906.1"/>
    <property type="molecule type" value="Genomic_DNA"/>
</dbReference>
<organism evidence="2 3">
    <name type="scientific">Fluviispira multicolorata</name>
    <dbReference type="NCBI Taxonomy" id="2654512"/>
    <lineage>
        <taxon>Bacteria</taxon>
        <taxon>Pseudomonadati</taxon>
        <taxon>Bdellovibrionota</taxon>
        <taxon>Oligoflexia</taxon>
        <taxon>Silvanigrellales</taxon>
        <taxon>Silvanigrellaceae</taxon>
        <taxon>Fluviispira</taxon>
    </lineage>
</organism>
<feature type="transmembrane region" description="Helical" evidence="1">
    <location>
        <begin position="368"/>
        <end position="389"/>
    </location>
</feature>
<feature type="transmembrane region" description="Helical" evidence="1">
    <location>
        <begin position="421"/>
        <end position="440"/>
    </location>
</feature>
<feature type="transmembrane region" description="Helical" evidence="1">
    <location>
        <begin position="27"/>
        <end position="50"/>
    </location>
</feature>
<sequence length="449" mass="50247">MTQKFSNPQGSSSSENNNAPVKKITPALLFSAVFVAVSFIVMLIPLALFNVAQVAAMLGKRIALSLMLVVSLSFFLFGILFSSLSIISMGVIVLFAIPFFMSAIYLREKRKHWLYAASVLFLPVILFFGFLSFTPTKLTVIDGEVKTQIHQEIALKKEELQSQFAGRKPTVKEVQTLAQYDQFKEQIDQIVAVPAVRSFLDYNSWQRMAFLVFGAGSSFFLIGLLISFANVVFVDFGFEQIERLRAVVNYVRRHPTSFSAQLTSVLFAMPMVRANRLETPILINQHATQSLGNGNQKLSILASLWKPLKPNNTIMWQGFSFKFEGMSAWNLRNFSLPLPLVLLAVAFVGTMAFWYGNLESIISSLQHTAFAPIFALMSVMSFVVITILALQGMFTIYKRVSTFLVLSFVFLFFILGSKASFGPYAILAAFGAVGLLDYVYDWRGRKLKS</sequence>
<gene>
    <name evidence="2" type="ORF">GCL57_10240</name>
</gene>
<keyword evidence="1" id="KW-0472">Membrane</keyword>
<feature type="transmembrane region" description="Helical" evidence="1">
    <location>
        <begin position="113"/>
        <end position="133"/>
    </location>
</feature>
<proteinExistence type="predicted"/>
<dbReference type="Proteomes" id="UP000442694">
    <property type="component" value="Unassembled WGS sequence"/>
</dbReference>
<keyword evidence="1" id="KW-0812">Transmembrane</keyword>
<feature type="transmembrane region" description="Helical" evidence="1">
    <location>
        <begin position="396"/>
        <end position="415"/>
    </location>
</feature>
<feature type="transmembrane region" description="Helical" evidence="1">
    <location>
        <begin position="86"/>
        <end position="106"/>
    </location>
</feature>
<keyword evidence="1" id="KW-1133">Transmembrane helix</keyword>
<reference evidence="2 3" key="1">
    <citation type="submission" date="2019-10" db="EMBL/GenBank/DDBJ databases">
        <title>New genus of Silvanigrellaceae.</title>
        <authorList>
            <person name="Pitt A."/>
            <person name="Hahn M.W."/>
        </authorList>
    </citation>
    <scope>NUCLEOTIDE SEQUENCE [LARGE SCALE GENOMIC DNA]</scope>
    <source>
        <strain evidence="2 3">33A1-SZDP</strain>
    </source>
</reference>
<feature type="transmembrane region" description="Helical" evidence="1">
    <location>
        <begin position="62"/>
        <end position="80"/>
    </location>
</feature>
<name>A0A833JBW0_9BACT</name>
<keyword evidence="3" id="KW-1185">Reference proteome</keyword>
<evidence type="ECO:0000313" key="2">
    <source>
        <dbReference type="EMBL" id="KAB8029906.1"/>
    </source>
</evidence>
<feature type="transmembrane region" description="Helical" evidence="1">
    <location>
        <begin position="208"/>
        <end position="233"/>
    </location>
</feature>
<evidence type="ECO:0000313" key="3">
    <source>
        <dbReference type="Proteomes" id="UP000442694"/>
    </source>
</evidence>
<dbReference type="RefSeq" id="WP_152213248.1">
    <property type="nucleotide sequence ID" value="NZ_WFLN01000007.1"/>
</dbReference>
<evidence type="ECO:0000256" key="1">
    <source>
        <dbReference type="SAM" id="Phobius"/>
    </source>
</evidence>
<comment type="caution">
    <text evidence="2">The sequence shown here is derived from an EMBL/GenBank/DDBJ whole genome shotgun (WGS) entry which is preliminary data.</text>
</comment>